<dbReference type="RefSeq" id="WP_128230672.1">
    <property type="nucleotide sequence ID" value="NZ_SACR01000007.1"/>
</dbReference>
<dbReference type="EMBL" id="SACR01000007">
    <property type="protein sequence ID" value="RVU43388.1"/>
    <property type="molecule type" value="Genomic_DNA"/>
</dbReference>
<proteinExistence type="predicted"/>
<gene>
    <name evidence="2" type="ORF">EOE66_20850</name>
</gene>
<sequence>MDSLFPNASLALPATVLLLLAWLAMRVRQRQNQRGQNREALDTVASWPPEAARVLTIAERQAYELLRRAMPGFLVLAQVPLSRFIRVPARHSYADWLQRVGSLSADLLLCDAGSRVLAVIDIRSPGESERSRRRHERMARVLRKAGVHVITWSEDALPTLAEVRHAMTAVVGGSAVAAAAAKAAAPVTSRPMPLIPVPDIAEVLSEGDRAAFENQFDPAMEPVPSAFFEELEPEPARR</sequence>
<dbReference type="InterPro" id="IPR024402">
    <property type="entry name" value="DUF2726"/>
</dbReference>
<organism evidence="2 3">
    <name type="scientific">Rubrivivax rivuli</name>
    <dbReference type="NCBI Taxonomy" id="1862385"/>
    <lineage>
        <taxon>Bacteria</taxon>
        <taxon>Pseudomonadati</taxon>
        <taxon>Pseudomonadota</taxon>
        <taxon>Betaproteobacteria</taxon>
        <taxon>Burkholderiales</taxon>
        <taxon>Sphaerotilaceae</taxon>
        <taxon>Rubrivivax</taxon>
    </lineage>
</organism>
<comment type="caution">
    <text evidence="2">The sequence shown here is derived from an EMBL/GenBank/DDBJ whole genome shotgun (WGS) entry which is preliminary data.</text>
</comment>
<evidence type="ECO:0000313" key="3">
    <source>
        <dbReference type="Proteomes" id="UP000285575"/>
    </source>
</evidence>
<evidence type="ECO:0000259" key="1">
    <source>
        <dbReference type="Pfam" id="PF10881"/>
    </source>
</evidence>
<reference evidence="2 3" key="1">
    <citation type="submission" date="2019-01" db="EMBL/GenBank/DDBJ databases">
        <authorList>
            <person name="Chen W.-M."/>
        </authorList>
    </citation>
    <scope>NUCLEOTIDE SEQUENCE [LARGE SCALE GENOMIC DNA]</scope>
    <source>
        <strain evidence="2 3">KYPY4</strain>
    </source>
</reference>
<evidence type="ECO:0000313" key="2">
    <source>
        <dbReference type="EMBL" id="RVU43388.1"/>
    </source>
</evidence>
<dbReference type="OrthoDB" id="8909853at2"/>
<accession>A0A437R9C7</accession>
<protein>
    <submittedName>
        <fullName evidence="2">DUF2726 domain-containing protein</fullName>
    </submittedName>
</protein>
<name>A0A437R9C7_9BURK</name>
<dbReference type="Pfam" id="PF10881">
    <property type="entry name" value="DUF2726"/>
    <property type="match status" value="1"/>
</dbReference>
<dbReference type="Proteomes" id="UP000285575">
    <property type="component" value="Unassembled WGS sequence"/>
</dbReference>
<feature type="domain" description="DUF2726" evidence="1">
    <location>
        <begin position="53"/>
        <end position="167"/>
    </location>
</feature>
<keyword evidence="3" id="KW-1185">Reference proteome</keyword>
<dbReference type="AlphaFoldDB" id="A0A437R9C7"/>